<dbReference type="Pfam" id="PF13549">
    <property type="entry name" value="ATP-grasp_5"/>
    <property type="match status" value="1"/>
</dbReference>
<dbReference type="SUPFAM" id="SSF56059">
    <property type="entry name" value="Glutathione synthetase ATP-binding domain-like"/>
    <property type="match status" value="1"/>
</dbReference>
<evidence type="ECO:0000256" key="3">
    <source>
        <dbReference type="ARBA" id="ARBA00022840"/>
    </source>
</evidence>
<dbReference type="InterPro" id="IPR051538">
    <property type="entry name" value="Acyl-CoA_Synth/Transferase"/>
</dbReference>
<keyword evidence="1" id="KW-0436">Ligase</keyword>
<proteinExistence type="predicted"/>
<evidence type="ECO:0000313" key="4">
    <source>
        <dbReference type="EMBL" id="MPN43793.1"/>
    </source>
</evidence>
<evidence type="ECO:0000256" key="2">
    <source>
        <dbReference type="ARBA" id="ARBA00022741"/>
    </source>
</evidence>
<dbReference type="Gene3D" id="3.30.470.20">
    <property type="entry name" value="ATP-grasp fold, B domain"/>
    <property type="match status" value="1"/>
</dbReference>
<sequence length="141" mass="15498">MASCCAGIPGARIDGVSLEQMVSGQEVILSMIRDDQFGPIISFGLGGIYVEIIGEISQAMLPMNQQDLDRLIMSTKAYRMLSGARGRPPADIDSLKDIILRLIEIAEDNEEIYELEINPVMVGKKNEGSWAVDALATLRWK</sequence>
<reference evidence="4" key="1">
    <citation type="submission" date="2019-08" db="EMBL/GenBank/DDBJ databases">
        <authorList>
            <person name="Kucharzyk K."/>
            <person name="Murdoch R.W."/>
            <person name="Higgins S."/>
            <person name="Loffler F."/>
        </authorList>
    </citation>
    <scope>NUCLEOTIDE SEQUENCE</scope>
</reference>
<dbReference type="AlphaFoldDB" id="A0A645I8R4"/>
<protein>
    <recommendedName>
        <fullName evidence="5">Protein lysine acetyltransferase Pka</fullName>
    </recommendedName>
</protein>
<dbReference type="PANTHER" id="PTHR43334">
    <property type="entry name" value="ACETATE--COA LIGASE [ADP-FORMING]"/>
    <property type="match status" value="1"/>
</dbReference>
<accession>A0A645I8R4</accession>
<dbReference type="GO" id="GO:0005524">
    <property type="term" value="F:ATP binding"/>
    <property type="evidence" value="ECO:0007669"/>
    <property type="project" value="UniProtKB-KW"/>
</dbReference>
<gene>
    <name evidence="4" type="ORF">SDC9_191354</name>
</gene>
<evidence type="ECO:0000256" key="1">
    <source>
        <dbReference type="ARBA" id="ARBA00022598"/>
    </source>
</evidence>
<name>A0A645I8R4_9ZZZZ</name>
<comment type="caution">
    <text evidence="4">The sequence shown here is derived from an EMBL/GenBank/DDBJ whole genome shotgun (WGS) entry which is preliminary data.</text>
</comment>
<keyword evidence="3" id="KW-0067">ATP-binding</keyword>
<dbReference type="EMBL" id="VSSQ01102416">
    <property type="protein sequence ID" value="MPN43793.1"/>
    <property type="molecule type" value="Genomic_DNA"/>
</dbReference>
<dbReference type="GO" id="GO:0016874">
    <property type="term" value="F:ligase activity"/>
    <property type="evidence" value="ECO:0007669"/>
    <property type="project" value="UniProtKB-KW"/>
</dbReference>
<evidence type="ECO:0008006" key="5">
    <source>
        <dbReference type="Google" id="ProtNLM"/>
    </source>
</evidence>
<dbReference type="PANTHER" id="PTHR43334:SF1">
    <property type="entry name" value="3-HYDROXYPROPIONATE--COA LIGASE [ADP-FORMING]"/>
    <property type="match status" value="1"/>
</dbReference>
<keyword evidence="2" id="KW-0547">Nucleotide-binding</keyword>
<organism evidence="4">
    <name type="scientific">bioreactor metagenome</name>
    <dbReference type="NCBI Taxonomy" id="1076179"/>
    <lineage>
        <taxon>unclassified sequences</taxon>
        <taxon>metagenomes</taxon>
        <taxon>ecological metagenomes</taxon>
    </lineage>
</organism>